<evidence type="ECO:0000256" key="1">
    <source>
        <dbReference type="SAM" id="MobiDB-lite"/>
    </source>
</evidence>
<sequence length="69" mass="7490">MWVGRDEPLSPSRSKNAGAARPSNKGTFAAVRGRHFRDTTEPRRLISSPGIATATARTATTRRRVIEAA</sequence>
<proteinExistence type="predicted"/>
<gene>
    <name evidence="2" type="ORF">SAMN04487905_11148</name>
</gene>
<dbReference type="Proteomes" id="UP000199497">
    <property type="component" value="Unassembled WGS sequence"/>
</dbReference>
<organism evidence="2 3">
    <name type="scientific">Actinopolyspora xinjiangensis</name>
    <dbReference type="NCBI Taxonomy" id="405564"/>
    <lineage>
        <taxon>Bacteria</taxon>
        <taxon>Bacillati</taxon>
        <taxon>Actinomycetota</taxon>
        <taxon>Actinomycetes</taxon>
        <taxon>Actinopolysporales</taxon>
        <taxon>Actinopolysporaceae</taxon>
        <taxon>Actinopolyspora</taxon>
    </lineage>
</organism>
<reference evidence="3" key="1">
    <citation type="submission" date="2016-10" db="EMBL/GenBank/DDBJ databases">
        <authorList>
            <person name="Varghese N."/>
            <person name="Submissions S."/>
        </authorList>
    </citation>
    <scope>NUCLEOTIDE SEQUENCE [LARGE SCALE GENOMIC DNA]</scope>
    <source>
        <strain evidence="3">DSM 46732</strain>
    </source>
</reference>
<dbReference type="AlphaFoldDB" id="A0A1H0W8F6"/>
<name>A0A1H0W8F6_9ACTN</name>
<evidence type="ECO:0000313" key="2">
    <source>
        <dbReference type="EMBL" id="SDP87034.1"/>
    </source>
</evidence>
<dbReference type="EMBL" id="FNJR01000011">
    <property type="protein sequence ID" value="SDP87034.1"/>
    <property type="molecule type" value="Genomic_DNA"/>
</dbReference>
<accession>A0A1H0W8F6</accession>
<protein>
    <submittedName>
        <fullName evidence="2">Uncharacterized protein</fullName>
    </submittedName>
</protein>
<keyword evidence="3" id="KW-1185">Reference proteome</keyword>
<feature type="region of interest" description="Disordered" evidence="1">
    <location>
        <begin position="1"/>
        <end position="26"/>
    </location>
</feature>
<evidence type="ECO:0000313" key="3">
    <source>
        <dbReference type="Proteomes" id="UP000199497"/>
    </source>
</evidence>